<dbReference type="PROSITE" id="PS50893">
    <property type="entry name" value="ABC_TRANSPORTER_2"/>
    <property type="match status" value="1"/>
</dbReference>
<dbReference type="Gene3D" id="3.40.50.300">
    <property type="entry name" value="P-loop containing nucleotide triphosphate hydrolases"/>
    <property type="match status" value="1"/>
</dbReference>
<dbReference type="GO" id="GO:0005524">
    <property type="term" value="F:ATP binding"/>
    <property type="evidence" value="ECO:0007669"/>
    <property type="project" value="UniProtKB-KW"/>
</dbReference>
<evidence type="ECO:0000256" key="4">
    <source>
        <dbReference type="ARBA" id="ARBA00022967"/>
    </source>
</evidence>
<evidence type="ECO:0000256" key="5">
    <source>
        <dbReference type="ARBA" id="ARBA00037066"/>
    </source>
</evidence>
<dbReference type="PANTHER" id="PTHR42794">
    <property type="entry name" value="HEMIN IMPORT ATP-BINDING PROTEIN HMUV"/>
    <property type="match status" value="1"/>
</dbReference>
<dbReference type="SUPFAM" id="SSF52540">
    <property type="entry name" value="P-loop containing nucleoside triphosphate hydrolases"/>
    <property type="match status" value="1"/>
</dbReference>
<accession>A0A212IU75</accession>
<evidence type="ECO:0000256" key="3">
    <source>
        <dbReference type="ARBA" id="ARBA00022840"/>
    </source>
</evidence>
<dbReference type="InterPro" id="IPR003439">
    <property type="entry name" value="ABC_transporter-like_ATP-bd"/>
</dbReference>
<reference evidence="7" key="1">
    <citation type="submission" date="2016-04" db="EMBL/GenBank/DDBJ databases">
        <authorList>
            <person name="Evans L.H."/>
            <person name="Alamgir A."/>
            <person name="Owens N."/>
            <person name="Weber N.D."/>
            <person name="Virtaneva K."/>
            <person name="Barbian K."/>
            <person name="Babar A."/>
            <person name="Rosenke K."/>
        </authorList>
    </citation>
    <scope>NUCLEOTIDE SEQUENCE</scope>
    <source>
        <strain evidence="7">86</strain>
    </source>
</reference>
<protein>
    <submittedName>
        <fullName evidence="7">Hemin import ATP-binding protein HmuV</fullName>
        <ecNumber evidence="7">3.6.3.-</ecNumber>
    </submittedName>
</protein>
<keyword evidence="7" id="KW-0378">Hydrolase</keyword>
<dbReference type="CDD" id="cd03214">
    <property type="entry name" value="ABC_Iron-Siderophores_B12_Hemin"/>
    <property type="match status" value="1"/>
</dbReference>
<evidence type="ECO:0000313" key="7">
    <source>
        <dbReference type="EMBL" id="SBV90699.1"/>
    </source>
</evidence>
<dbReference type="InterPro" id="IPR003593">
    <property type="entry name" value="AAA+_ATPase"/>
</dbReference>
<feature type="domain" description="ABC transporter" evidence="6">
    <location>
        <begin position="2"/>
        <end position="239"/>
    </location>
</feature>
<dbReference type="EC" id="3.6.3.-" evidence="7"/>
<keyword evidence="4" id="KW-1278">Translocase</keyword>
<dbReference type="InterPro" id="IPR027417">
    <property type="entry name" value="P-loop_NTPase"/>
</dbReference>
<dbReference type="InterPro" id="IPR017871">
    <property type="entry name" value="ABC_transporter-like_CS"/>
</dbReference>
<dbReference type="NCBIfam" id="NF010068">
    <property type="entry name" value="PRK13548.1"/>
    <property type="match status" value="1"/>
</dbReference>
<dbReference type="PANTHER" id="PTHR42794:SF1">
    <property type="entry name" value="HEMIN IMPORT ATP-BINDING PROTEIN HMUV"/>
    <property type="match status" value="1"/>
</dbReference>
<proteinExistence type="predicted"/>
<dbReference type="Pfam" id="PF00005">
    <property type="entry name" value="ABC_tran"/>
    <property type="match status" value="1"/>
</dbReference>
<keyword evidence="1" id="KW-0813">Transport</keyword>
<evidence type="ECO:0000259" key="6">
    <source>
        <dbReference type="PROSITE" id="PS50893"/>
    </source>
</evidence>
<name>A0A212IU75_9PROT</name>
<comment type="function">
    <text evidence="5">Part of the ABC transporter complex HmuTUV involved in hemin import. Responsible for energy coupling to the transport system.</text>
</comment>
<keyword evidence="3 7" id="KW-0067">ATP-binding</keyword>
<dbReference type="SMART" id="SM00382">
    <property type="entry name" value="AAA"/>
    <property type="match status" value="1"/>
</dbReference>
<gene>
    <name evidence="7" type="primary">hmuV</name>
    <name evidence="7" type="ORF">KL86APRO_10033</name>
</gene>
<dbReference type="PROSITE" id="PS00211">
    <property type="entry name" value="ABC_TRANSPORTER_1"/>
    <property type="match status" value="1"/>
</dbReference>
<evidence type="ECO:0000256" key="1">
    <source>
        <dbReference type="ARBA" id="ARBA00022448"/>
    </source>
</evidence>
<dbReference type="GO" id="GO:0016887">
    <property type="term" value="F:ATP hydrolysis activity"/>
    <property type="evidence" value="ECO:0007669"/>
    <property type="project" value="InterPro"/>
</dbReference>
<keyword evidence="2" id="KW-0547">Nucleotide-binding</keyword>
<organism evidence="7">
    <name type="scientific">uncultured Alphaproteobacteria bacterium</name>
    <dbReference type="NCBI Taxonomy" id="91750"/>
    <lineage>
        <taxon>Bacteria</taxon>
        <taxon>Pseudomonadati</taxon>
        <taxon>Pseudomonadota</taxon>
        <taxon>Alphaproteobacteria</taxon>
        <taxon>environmental samples</taxon>
    </lineage>
</organism>
<evidence type="ECO:0000256" key="2">
    <source>
        <dbReference type="ARBA" id="ARBA00022741"/>
    </source>
</evidence>
<dbReference type="EMBL" id="FLUO01000001">
    <property type="protein sequence ID" value="SBV90699.1"/>
    <property type="molecule type" value="Genomic_DNA"/>
</dbReference>
<sequence>MLEASRISVRVGGRLLLSEVSLSPGAGGVTAVVGPNGAGKSTLLAVLSGERRPDAGEVRLDGRPLADWSVADLARRRAVMHQSAPLEFPFSVDEVVALGLAAAQGRGRVRPSLDPCLAAADVLHLRRRLYPSLSGGERQRVQFARALAQSRAAGERGGVLLLDEPTASLDPRHQHRLLGSARTWAAETGGAVVAVLHDLSLAAAYADVAAVLCDGELAWLGAPRDMPTAMLTRVFGVPFLRLDRPDGGGCVFVPAVRGEGVALPGINDNDTQSQKMRIHIS</sequence>
<dbReference type="AlphaFoldDB" id="A0A212IU75"/>